<feature type="non-terminal residue" evidence="10">
    <location>
        <position position="1"/>
    </location>
</feature>
<evidence type="ECO:0000256" key="3">
    <source>
        <dbReference type="ARBA" id="ARBA00022833"/>
    </source>
</evidence>
<dbReference type="InterPro" id="IPR001138">
    <property type="entry name" value="Zn2Cys6_DnaBD"/>
</dbReference>
<dbReference type="GO" id="GO:0008270">
    <property type="term" value="F:zinc ion binding"/>
    <property type="evidence" value="ECO:0007669"/>
    <property type="project" value="InterPro"/>
</dbReference>
<dbReference type="PROSITE" id="PS50048">
    <property type="entry name" value="ZN2_CY6_FUNGAL_2"/>
    <property type="match status" value="1"/>
</dbReference>
<proteinExistence type="predicted"/>
<dbReference type="PANTHER" id="PTHR31313:SF78">
    <property type="entry name" value="TRANSCRIPTION FACTOR DOMAIN-CONTAINING PROTEIN"/>
    <property type="match status" value="1"/>
</dbReference>
<evidence type="ECO:0000256" key="6">
    <source>
        <dbReference type="ARBA" id="ARBA00023163"/>
    </source>
</evidence>
<dbReference type="AlphaFoldDB" id="A0A3E2H342"/>
<dbReference type="CDD" id="cd12148">
    <property type="entry name" value="fungal_TF_MHR"/>
    <property type="match status" value="1"/>
</dbReference>
<dbReference type="InterPro" id="IPR007219">
    <property type="entry name" value="XnlR_reg_dom"/>
</dbReference>
<dbReference type="OMA" id="QHGVAEY"/>
<organism evidence="10 11">
    <name type="scientific">Scytalidium lignicola</name>
    <name type="common">Hyphomycete</name>
    <dbReference type="NCBI Taxonomy" id="5539"/>
    <lineage>
        <taxon>Eukaryota</taxon>
        <taxon>Fungi</taxon>
        <taxon>Dikarya</taxon>
        <taxon>Ascomycota</taxon>
        <taxon>Pezizomycotina</taxon>
        <taxon>Leotiomycetes</taxon>
        <taxon>Leotiomycetes incertae sedis</taxon>
        <taxon>Scytalidium</taxon>
    </lineage>
</organism>
<feature type="compositionally biased region" description="Basic and acidic residues" evidence="8">
    <location>
        <begin position="82"/>
        <end position="92"/>
    </location>
</feature>
<evidence type="ECO:0000256" key="2">
    <source>
        <dbReference type="ARBA" id="ARBA00022723"/>
    </source>
</evidence>
<dbReference type="InterPro" id="IPR036864">
    <property type="entry name" value="Zn2-C6_fun-type_DNA-bd_sf"/>
</dbReference>
<dbReference type="GO" id="GO:0006351">
    <property type="term" value="P:DNA-templated transcription"/>
    <property type="evidence" value="ECO:0007669"/>
    <property type="project" value="InterPro"/>
</dbReference>
<dbReference type="Pfam" id="PF04082">
    <property type="entry name" value="Fungal_trans"/>
    <property type="match status" value="1"/>
</dbReference>
<evidence type="ECO:0000313" key="10">
    <source>
        <dbReference type="EMBL" id="RFU27423.1"/>
    </source>
</evidence>
<evidence type="ECO:0000256" key="8">
    <source>
        <dbReference type="SAM" id="MobiDB-lite"/>
    </source>
</evidence>
<name>A0A3E2H342_SCYLI</name>
<evidence type="ECO:0000256" key="5">
    <source>
        <dbReference type="ARBA" id="ARBA00023125"/>
    </source>
</evidence>
<comment type="caution">
    <text evidence="10">The sequence shown here is derived from an EMBL/GenBank/DDBJ whole genome shotgun (WGS) entry which is preliminary data.</text>
</comment>
<dbReference type="PANTHER" id="PTHR31313">
    <property type="entry name" value="TY1 ENHANCER ACTIVATOR"/>
    <property type="match status" value="1"/>
</dbReference>
<gene>
    <name evidence="10" type="ORF">B7463_g8922</name>
</gene>
<evidence type="ECO:0000256" key="7">
    <source>
        <dbReference type="ARBA" id="ARBA00023242"/>
    </source>
</evidence>
<dbReference type="GO" id="GO:0000981">
    <property type="term" value="F:DNA-binding transcription factor activity, RNA polymerase II-specific"/>
    <property type="evidence" value="ECO:0007669"/>
    <property type="project" value="InterPro"/>
</dbReference>
<dbReference type="CDD" id="cd00067">
    <property type="entry name" value="GAL4"/>
    <property type="match status" value="1"/>
</dbReference>
<feature type="non-terminal residue" evidence="10">
    <location>
        <position position="621"/>
    </location>
</feature>
<dbReference type="EMBL" id="NCSJ02000207">
    <property type="protein sequence ID" value="RFU27423.1"/>
    <property type="molecule type" value="Genomic_DNA"/>
</dbReference>
<dbReference type="InterPro" id="IPR051615">
    <property type="entry name" value="Transcr_Regulatory_Elem"/>
</dbReference>
<dbReference type="GO" id="GO:0005634">
    <property type="term" value="C:nucleus"/>
    <property type="evidence" value="ECO:0007669"/>
    <property type="project" value="UniProtKB-SubCell"/>
</dbReference>
<keyword evidence="6" id="KW-0804">Transcription</keyword>
<dbReference type="STRING" id="5539.A0A3E2H342"/>
<sequence length="621" mass="69936">MIVRKRVSQACRPCSLKKVKCDGIYPQCGPCSKKDDCICTYGISKRNRRRRLNVSQSPVNGSASILADNFPGEAVNGLTPGRSDEPGEERLRLPSKSKKGTLSTVPPEVALQLFQSYFDCIHPLWPLLYKPLYSSLDFTCPSRSIPIALVAAIFAIAACIMPSTRERDKEGDATEAPPITCPEPRLFFEEALELLQCGTGEEDTKPINMLKPTITHCQVLTLLALQQHGVAEYSRAGILASLAVSMAIEMRLHRAPKTSDSVQNEIHSRLWWNIFIVEKMLSWEMGRPVTIRSEETDTPYPSLSESDEFDLMYIHPRRNDPSGGKLRTSIKLRTISGLHSSIKLAMLFERIARELYGVSARNTIREYPAVGEEIRMKLWLALQEWYMEMEVSPLKLDLGESLDSVPASITNYVIMWSGAILIHRPFIARWSEGTNPADSQNPAHICLQAANNVCLIVEKYADRLHGLPCDMIFPIFTAASTLLYHLKEAEDPEIRKRLKLCIHWLAIFGKSWKSAGTRYQLLADWFDLPHELPSPDITQHKPLVSRPTPQLAATQVLPHQDPGMILTSTVVTSGLPQDQTVADEWMFLRDFGDSTDEFYSMDQQLRGLLEEQFGAENFSYL</sequence>
<dbReference type="SMART" id="SM00906">
    <property type="entry name" value="Fungal_trans"/>
    <property type="match status" value="1"/>
</dbReference>
<dbReference type="OrthoDB" id="4161332at2759"/>
<feature type="region of interest" description="Disordered" evidence="8">
    <location>
        <begin position="76"/>
        <end position="102"/>
    </location>
</feature>
<dbReference type="Gene3D" id="4.10.240.10">
    <property type="entry name" value="Zn(2)-C6 fungal-type DNA-binding domain"/>
    <property type="match status" value="1"/>
</dbReference>
<feature type="domain" description="Zn(2)-C6 fungal-type" evidence="9">
    <location>
        <begin position="10"/>
        <end position="41"/>
    </location>
</feature>
<keyword evidence="5" id="KW-0238">DNA-binding</keyword>
<evidence type="ECO:0000259" key="9">
    <source>
        <dbReference type="PROSITE" id="PS50048"/>
    </source>
</evidence>
<evidence type="ECO:0000313" key="11">
    <source>
        <dbReference type="Proteomes" id="UP000258309"/>
    </source>
</evidence>
<dbReference type="PROSITE" id="PS00463">
    <property type="entry name" value="ZN2_CY6_FUNGAL_1"/>
    <property type="match status" value="1"/>
</dbReference>
<dbReference type="Proteomes" id="UP000258309">
    <property type="component" value="Unassembled WGS sequence"/>
</dbReference>
<protein>
    <recommendedName>
        <fullName evidence="9">Zn(2)-C6 fungal-type domain-containing protein</fullName>
    </recommendedName>
</protein>
<comment type="subcellular location">
    <subcellularLocation>
        <location evidence="1">Nucleus</location>
    </subcellularLocation>
</comment>
<evidence type="ECO:0000256" key="1">
    <source>
        <dbReference type="ARBA" id="ARBA00004123"/>
    </source>
</evidence>
<dbReference type="GO" id="GO:0003677">
    <property type="term" value="F:DNA binding"/>
    <property type="evidence" value="ECO:0007669"/>
    <property type="project" value="UniProtKB-KW"/>
</dbReference>
<keyword evidence="3" id="KW-0862">Zinc</keyword>
<reference evidence="10 11" key="1">
    <citation type="submission" date="2018-05" db="EMBL/GenBank/DDBJ databases">
        <title>Draft genome sequence of Scytalidium lignicola DSM 105466, a ubiquitous saprotrophic fungus.</title>
        <authorList>
            <person name="Buettner E."/>
            <person name="Gebauer A.M."/>
            <person name="Hofrichter M."/>
            <person name="Liers C."/>
            <person name="Kellner H."/>
        </authorList>
    </citation>
    <scope>NUCLEOTIDE SEQUENCE [LARGE SCALE GENOMIC DNA]</scope>
    <source>
        <strain evidence="10 11">DSM 105466</strain>
    </source>
</reference>
<dbReference type="Pfam" id="PF00172">
    <property type="entry name" value="Zn_clus"/>
    <property type="match status" value="1"/>
</dbReference>
<dbReference type="SUPFAM" id="SSF57701">
    <property type="entry name" value="Zn2/Cys6 DNA-binding domain"/>
    <property type="match status" value="1"/>
</dbReference>
<keyword evidence="2" id="KW-0479">Metal-binding</keyword>
<keyword evidence="11" id="KW-1185">Reference proteome</keyword>
<accession>A0A3E2H342</accession>
<keyword evidence="4" id="KW-0805">Transcription regulation</keyword>
<keyword evidence="7" id="KW-0539">Nucleus</keyword>
<evidence type="ECO:0000256" key="4">
    <source>
        <dbReference type="ARBA" id="ARBA00023015"/>
    </source>
</evidence>
<dbReference type="SMART" id="SM00066">
    <property type="entry name" value="GAL4"/>
    <property type="match status" value="1"/>
</dbReference>